<feature type="domain" description="Acyl-CoA oxidase/dehydrogenase middle" evidence="7">
    <location>
        <begin position="137"/>
        <end position="253"/>
    </location>
</feature>
<evidence type="ECO:0000256" key="3">
    <source>
        <dbReference type="ARBA" id="ARBA00022630"/>
    </source>
</evidence>
<dbReference type="Gene3D" id="1.20.140.10">
    <property type="entry name" value="Butyryl-CoA Dehydrogenase, subunit A, domain 3"/>
    <property type="match status" value="1"/>
</dbReference>
<accession>A0A501PGP9</accession>
<dbReference type="InterPro" id="IPR046373">
    <property type="entry name" value="Acyl-CoA_Oxase/DH_mid-dom_sf"/>
</dbReference>
<dbReference type="InterPro" id="IPR006089">
    <property type="entry name" value="Acyl-CoA_DH_CS"/>
</dbReference>
<dbReference type="Pfam" id="PF00441">
    <property type="entry name" value="Acyl-CoA_dh_1"/>
    <property type="match status" value="1"/>
</dbReference>
<proteinExistence type="inferred from homology"/>
<evidence type="ECO:0000259" key="7">
    <source>
        <dbReference type="Pfam" id="PF02770"/>
    </source>
</evidence>
<protein>
    <submittedName>
        <fullName evidence="8">Acyl-CoA dehydrogenase family protein</fullName>
    </submittedName>
</protein>
<dbReference type="PROSITE" id="PS00073">
    <property type="entry name" value="ACYL_COA_DH_2"/>
    <property type="match status" value="1"/>
</dbReference>
<dbReference type="InterPro" id="IPR009100">
    <property type="entry name" value="AcylCoA_DH/oxidase_NM_dom_sf"/>
</dbReference>
<dbReference type="CDD" id="cd00567">
    <property type="entry name" value="ACAD"/>
    <property type="match status" value="1"/>
</dbReference>
<evidence type="ECO:0000256" key="2">
    <source>
        <dbReference type="ARBA" id="ARBA00009347"/>
    </source>
</evidence>
<evidence type="ECO:0000256" key="1">
    <source>
        <dbReference type="ARBA" id="ARBA00001974"/>
    </source>
</evidence>
<dbReference type="SUPFAM" id="SSF47203">
    <property type="entry name" value="Acyl-CoA dehydrogenase C-terminal domain-like"/>
    <property type="match status" value="1"/>
</dbReference>
<keyword evidence="9" id="KW-1185">Reference proteome</keyword>
<evidence type="ECO:0000313" key="8">
    <source>
        <dbReference type="EMBL" id="TPD59258.1"/>
    </source>
</evidence>
<dbReference type="AlphaFoldDB" id="A0A501PGP9"/>
<evidence type="ECO:0000259" key="6">
    <source>
        <dbReference type="Pfam" id="PF00441"/>
    </source>
</evidence>
<sequence>MKMVLNPDVPRLSLSGLDADLTEEEIAIQETAHKFARQVMRPLGQKLDKLNPEQVVKPEAGLSDFLQQLDELGLSPLAISQLEPLVASRLLPLVLEELGWGDPGLTVLSLVGAFPALAADMSGNPVLTEKFNGKQGCWIATQPDRGSDVADPKGINLLRGGSQIKGNLHAKLSGDHLTLNGQSSSWVSGGPLAETALIFCATDLGEGYVSENGTINGCAMLVSLDQKGVSKGPPLDKIGKRPLPQGEIFFDDVEVPLDHILAGHKGFPSAVFSALTFGNLEIACIMTGVARAAYDHSISYVHNRRQGGGQLIAHQSVKTRLFNMWCKVESCRAMARRVSKFNFLSVDPHVLASITAKVHCTQMAFEVANEAIQIFGGVGLTAEYPVEKIFRDARAALIEDGENNILGLIAADWLSRTWQHTSAS</sequence>
<gene>
    <name evidence="8" type="ORF">FIV46_10700</name>
</gene>
<dbReference type="InterPro" id="IPR036250">
    <property type="entry name" value="AcylCo_DH-like_C"/>
</dbReference>
<reference evidence="9" key="1">
    <citation type="submission" date="2019-06" db="EMBL/GenBank/DDBJ databases">
        <title>The complete genome of Emcibacter congregatus ZYLT.</title>
        <authorList>
            <person name="Zhao Z."/>
        </authorList>
    </citation>
    <scope>NUCLEOTIDE SEQUENCE [LARGE SCALE GENOMIC DNA]</scope>
    <source>
        <strain evidence="9">MCCC 1A06723</strain>
    </source>
</reference>
<evidence type="ECO:0000256" key="5">
    <source>
        <dbReference type="RuleBase" id="RU362125"/>
    </source>
</evidence>
<dbReference type="GO" id="GO:0003995">
    <property type="term" value="F:acyl-CoA dehydrogenase activity"/>
    <property type="evidence" value="ECO:0007669"/>
    <property type="project" value="InterPro"/>
</dbReference>
<keyword evidence="3 5" id="KW-0285">Flavoprotein</keyword>
<dbReference type="RefSeq" id="WP_139940923.1">
    <property type="nucleotide sequence ID" value="NZ_JBHSYP010000006.1"/>
</dbReference>
<dbReference type="InterPro" id="IPR009075">
    <property type="entry name" value="AcylCo_DH/oxidase_C"/>
</dbReference>
<dbReference type="InterPro" id="IPR037069">
    <property type="entry name" value="AcylCoA_DH/ox_N_sf"/>
</dbReference>
<dbReference type="PANTHER" id="PTHR43884">
    <property type="entry name" value="ACYL-COA DEHYDROGENASE"/>
    <property type="match status" value="1"/>
</dbReference>
<evidence type="ECO:0000313" key="9">
    <source>
        <dbReference type="Proteomes" id="UP000319148"/>
    </source>
</evidence>
<organism evidence="8 9">
    <name type="scientific">Emcibacter nanhaiensis</name>
    <dbReference type="NCBI Taxonomy" id="1505037"/>
    <lineage>
        <taxon>Bacteria</taxon>
        <taxon>Pseudomonadati</taxon>
        <taxon>Pseudomonadota</taxon>
        <taxon>Alphaproteobacteria</taxon>
        <taxon>Emcibacterales</taxon>
        <taxon>Emcibacteraceae</taxon>
        <taxon>Emcibacter</taxon>
    </lineage>
</organism>
<dbReference type="OrthoDB" id="7486679at2"/>
<comment type="similarity">
    <text evidence="2 5">Belongs to the acyl-CoA dehydrogenase family.</text>
</comment>
<comment type="caution">
    <text evidence="8">The sequence shown here is derived from an EMBL/GenBank/DDBJ whole genome shotgun (WGS) entry which is preliminary data.</text>
</comment>
<keyword evidence="4 5" id="KW-0274">FAD</keyword>
<comment type="cofactor">
    <cofactor evidence="1 5">
        <name>FAD</name>
        <dbReference type="ChEBI" id="CHEBI:57692"/>
    </cofactor>
</comment>
<dbReference type="PANTHER" id="PTHR43884:SF12">
    <property type="entry name" value="ISOVALERYL-COA DEHYDROGENASE, MITOCHONDRIAL-RELATED"/>
    <property type="match status" value="1"/>
</dbReference>
<dbReference type="Gene3D" id="2.40.110.10">
    <property type="entry name" value="Butyryl-CoA Dehydrogenase, subunit A, domain 2"/>
    <property type="match status" value="1"/>
</dbReference>
<dbReference type="EMBL" id="VFIY01000014">
    <property type="protein sequence ID" value="TPD59258.1"/>
    <property type="molecule type" value="Genomic_DNA"/>
</dbReference>
<keyword evidence="5" id="KW-0560">Oxidoreductase</keyword>
<evidence type="ECO:0000256" key="4">
    <source>
        <dbReference type="ARBA" id="ARBA00022827"/>
    </source>
</evidence>
<dbReference type="InterPro" id="IPR006091">
    <property type="entry name" value="Acyl-CoA_Oxase/DH_mid-dom"/>
</dbReference>
<dbReference type="Gene3D" id="1.10.540.10">
    <property type="entry name" value="Acyl-CoA dehydrogenase/oxidase, N-terminal domain"/>
    <property type="match status" value="1"/>
</dbReference>
<feature type="domain" description="Acyl-CoA dehydrogenase/oxidase C-terminal" evidence="6">
    <location>
        <begin position="266"/>
        <end position="413"/>
    </location>
</feature>
<dbReference type="Proteomes" id="UP000319148">
    <property type="component" value="Unassembled WGS sequence"/>
</dbReference>
<name>A0A501PGP9_9PROT</name>
<dbReference type="GO" id="GO:0050660">
    <property type="term" value="F:flavin adenine dinucleotide binding"/>
    <property type="evidence" value="ECO:0007669"/>
    <property type="project" value="InterPro"/>
</dbReference>
<dbReference type="SUPFAM" id="SSF56645">
    <property type="entry name" value="Acyl-CoA dehydrogenase NM domain-like"/>
    <property type="match status" value="1"/>
</dbReference>
<dbReference type="Pfam" id="PF02770">
    <property type="entry name" value="Acyl-CoA_dh_M"/>
    <property type="match status" value="1"/>
</dbReference>